<evidence type="ECO:0000313" key="1">
    <source>
        <dbReference type="EMBL" id="AMP42135.1"/>
    </source>
</evidence>
<dbReference type="Pfam" id="PF13252">
    <property type="entry name" value="Phage_capsid_3"/>
    <property type="match status" value="1"/>
</dbReference>
<dbReference type="NCBIfam" id="TIGR04387">
    <property type="entry name" value="capsid_maj_N4"/>
    <property type="match status" value="2"/>
</dbReference>
<organism evidence="1">
    <name type="scientific">uncultured bacterium IN-02</name>
    <dbReference type="NCBI Taxonomy" id="1805580"/>
    <lineage>
        <taxon>Bacteria</taxon>
        <taxon>environmental samples</taxon>
    </lineage>
</organism>
<sequence>MANITNTTQNTVPGTQLNKTFFDRQLLEGARTRLVHAQYGQKRHIPPHNGKRVEFRRWNLFDIDENMCALTEGVTPDGQTLSQSAVEAEVSQYGAYVEISDMLEQTAYEQVLSDSAELLGEQLGTVVEWVTRDAMCAGNNVQRAGNKSARSEISAADTLTVDEIRKAVRTLKKAKARPFGGKDGRKQHFICICSPDATFDLQEDPLWQDVSKYAAKEQLYTGEIGMLFGVVFVESTEAKVIRQAVHAKVTAHTSNSAVVTVDSITPEAEAFLAREGAKVMIGSAEYTVAGVDRAEKKITLASPISTAISAGTYVYSTEAGKLDDTTKTADDVHMTLVFGKDAYGVIDLEKGGAITTIIKGRGSAGTDDPLDQRATAGAKVMGYTAKILNDLWLLRIEHGVSA</sequence>
<reference evidence="1" key="2">
    <citation type="submission" date="2016-02" db="EMBL/GenBank/DDBJ databases">
        <authorList>
            <person name="Wen L."/>
            <person name="He K."/>
            <person name="Yang H."/>
        </authorList>
    </citation>
    <scope>NUCLEOTIDE SEQUENCE</scope>
</reference>
<dbReference type="InterPro" id="IPR025267">
    <property type="entry name" value="ORF017-like"/>
</dbReference>
<dbReference type="EMBL" id="KU736867">
    <property type="protein sequence ID" value="AMP42135.1"/>
    <property type="molecule type" value="Genomic_DNA"/>
</dbReference>
<accession>A0A142BVJ7</accession>
<name>A0A142BVJ7_9BACT</name>
<dbReference type="AlphaFoldDB" id="A0A142BVJ7"/>
<proteinExistence type="predicted"/>
<protein>
    <submittedName>
        <fullName evidence="1">Putative N4-gp56 family major capsid protein</fullName>
    </submittedName>
</protein>
<reference evidence="1" key="1">
    <citation type="journal article" date="2016" name="Appl. Environ. Microbiol.">
        <title>Diversity of the Tetracycline Mobilome within a Chinese Pig Manure Sample.</title>
        <authorList>
            <person name="Leclercq S.O."/>
            <person name="Wang C."/>
            <person name="Zhu Y."/>
            <person name="Wu H."/>
            <person name="Du X."/>
            <person name="Liu Z."/>
            <person name="Feng J."/>
        </authorList>
    </citation>
    <scope>NUCLEOTIDE SEQUENCE</scope>
</reference>